<evidence type="ECO:0000256" key="4">
    <source>
        <dbReference type="ARBA" id="ARBA00022842"/>
    </source>
</evidence>
<dbReference type="PANTHER" id="PTHR31835">
    <property type="entry name" value="URIDINE DIPHOSPHATE GLUCOSE PYROPHOSPHATASE"/>
    <property type="match status" value="1"/>
</dbReference>
<evidence type="ECO:0000313" key="6">
    <source>
        <dbReference type="Proteomes" id="UP001168098"/>
    </source>
</evidence>
<keyword evidence="2" id="KW-0479">Metal-binding</keyword>
<evidence type="ECO:0000313" key="5">
    <source>
        <dbReference type="EMBL" id="KAJ9685123.1"/>
    </source>
</evidence>
<evidence type="ECO:0000256" key="3">
    <source>
        <dbReference type="ARBA" id="ARBA00022801"/>
    </source>
</evidence>
<dbReference type="GO" id="GO:0052751">
    <property type="term" value="F:GDP-mannose hydrolase activity"/>
    <property type="evidence" value="ECO:0007669"/>
    <property type="project" value="TreeGrafter"/>
</dbReference>
<dbReference type="GO" id="GO:0046872">
    <property type="term" value="F:metal ion binding"/>
    <property type="evidence" value="ECO:0007669"/>
    <property type="project" value="UniProtKB-KW"/>
</dbReference>
<dbReference type="InterPro" id="IPR055295">
    <property type="entry name" value="NUDT22/NUDT9-like"/>
</dbReference>
<proteinExistence type="predicted"/>
<dbReference type="Proteomes" id="UP001168098">
    <property type="component" value="Unassembled WGS sequence"/>
</dbReference>
<sequence length="209" mass="23534">MHGGGGFDEKSHVCLHLGLTDYGTFVGTNLNPLWERFLVPFEDDSIWCQHTSSPLGNGAIIETSAKRIVVLRWSNNVGKLLGHFVFLGGHLEPQEIKISNNNQRVIIWGTTSLITKRSICSNIVSHQFDKDMDPDFINRKVSQEMFGSIIRVSYRVLNVRPAAFFFIKCNLHSKEIQQVYSTDTTSKMPGCHQGGFALYMLMVEAVKDV</sequence>
<accession>A0AA38ZAS7</accession>
<dbReference type="AlphaFoldDB" id="A0AA38ZAS7"/>
<keyword evidence="3" id="KW-0378">Hydrolase</keyword>
<dbReference type="EMBL" id="JARBHA010000013">
    <property type="protein sequence ID" value="KAJ9685123.1"/>
    <property type="molecule type" value="Genomic_DNA"/>
</dbReference>
<keyword evidence="6" id="KW-1185">Reference proteome</keyword>
<comment type="cofactor">
    <cofactor evidence="1">
        <name>Mg(2+)</name>
        <dbReference type="ChEBI" id="CHEBI:18420"/>
    </cofactor>
</comment>
<evidence type="ECO:0000256" key="1">
    <source>
        <dbReference type="ARBA" id="ARBA00001946"/>
    </source>
</evidence>
<organism evidence="5 6">
    <name type="scientific">Vitis rotundifolia</name>
    <name type="common">Muscadine grape</name>
    <dbReference type="NCBI Taxonomy" id="103349"/>
    <lineage>
        <taxon>Eukaryota</taxon>
        <taxon>Viridiplantae</taxon>
        <taxon>Streptophyta</taxon>
        <taxon>Embryophyta</taxon>
        <taxon>Tracheophyta</taxon>
        <taxon>Spermatophyta</taxon>
        <taxon>Magnoliopsida</taxon>
        <taxon>eudicotyledons</taxon>
        <taxon>Gunneridae</taxon>
        <taxon>Pentapetalae</taxon>
        <taxon>rosids</taxon>
        <taxon>Vitales</taxon>
        <taxon>Vitaceae</taxon>
        <taxon>Viteae</taxon>
        <taxon>Vitis</taxon>
    </lineage>
</organism>
<keyword evidence="4" id="KW-0460">Magnesium</keyword>
<gene>
    <name evidence="5" type="ORF">PVL29_017235</name>
</gene>
<evidence type="ECO:0000256" key="2">
    <source>
        <dbReference type="ARBA" id="ARBA00022723"/>
    </source>
</evidence>
<comment type="caution">
    <text evidence="5">The sequence shown here is derived from an EMBL/GenBank/DDBJ whole genome shotgun (WGS) entry which is preliminary data.</text>
</comment>
<dbReference type="PANTHER" id="PTHR31835:SF1">
    <property type="entry name" value="URIDINE DIPHOSPHATE GLUCOSE PYROPHOSPHATASE NUDT22"/>
    <property type="match status" value="1"/>
</dbReference>
<reference evidence="5 6" key="1">
    <citation type="journal article" date="2023" name="BMC Biotechnol.">
        <title>Vitis rotundifolia cv Carlos genome sequencing.</title>
        <authorList>
            <person name="Huff M."/>
            <person name="Hulse-Kemp A."/>
            <person name="Scheffler B."/>
            <person name="Youngblood R."/>
            <person name="Simpson S."/>
            <person name="Babiker E."/>
            <person name="Staton M."/>
        </authorList>
    </citation>
    <scope>NUCLEOTIDE SEQUENCE [LARGE SCALE GENOMIC DNA]</scope>
    <source>
        <tissue evidence="5">Leaf</tissue>
    </source>
</reference>
<protein>
    <submittedName>
        <fullName evidence="5">Uncharacterized protein</fullName>
    </submittedName>
</protein>
<name>A0AA38ZAS7_VITRO</name>